<dbReference type="InterPro" id="IPR050078">
    <property type="entry name" value="Ribosomal_L11_MeTrfase_PrmA"/>
</dbReference>
<dbReference type="Gene3D" id="3.40.50.150">
    <property type="entry name" value="Vaccinia Virus protein VP39"/>
    <property type="match status" value="1"/>
</dbReference>
<dbReference type="HAMAP" id="MF_00735">
    <property type="entry name" value="Methyltr_PrmA"/>
    <property type="match status" value="1"/>
</dbReference>
<comment type="catalytic activity">
    <reaction evidence="6">
        <text>L-lysyl-[protein] + 3 S-adenosyl-L-methionine = N(6),N(6),N(6)-trimethyl-L-lysyl-[protein] + 3 S-adenosyl-L-homocysteine + 3 H(+)</text>
        <dbReference type="Rhea" id="RHEA:54192"/>
        <dbReference type="Rhea" id="RHEA-COMP:9752"/>
        <dbReference type="Rhea" id="RHEA-COMP:13826"/>
        <dbReference type="ChEBI" id="CHEBI:15378"/>
        <dbReference type="ChEBI" id="CHEBI:29969"/>
        <dbReference type="ChEBI" id="CHEBI:57856"/>
        <dbReference type="ChEBI" id="CHEBI:59789"/>
        <dbReference type="ChEBI" id="CHEBI:61961"/>
    </reaction>
</comment>
<evidence type="ECO:0000256" key="1">
    <source>
        <dbReference type="ARBA" id="ARBA00009741"/>
    </source>
</evidence>
<keyword evidence="4 6" id="KW-0808">Transferase</keyword>
<dbReference type="EMBL" id="BOVJ01000228">
    <property type="protein sequence ID" value="GIQ66933.1"/>
    <property type="molecule type" value="Genomic_DNA"/>
</dbReference>
<dbReference type="GO" id="GO:0005840">
    <property type="term" value="C:ribosome"/>
    <property type="evidence" value="ECO:0007669"/>
    <property type="project" value="UniProtKB-KW"/>
</dbReference>
<comment type="caution">
    <text evidence="7">The sequence shown here is derived from an EMBL/GenBank/DDBJ whole genome shotgun (WGS) entry which is preliminary data.</text>
</comment>
<dbReference type="InterPro" id="IPR029063">
    <property type="entry name" value="SAM-dependent_MTases_sf"/>
</dbReference>
<dbReference type="NCBIfam" id="TIGR00406">
    <property type="entry name" value="prmA"/>
    <property type="match status" value="1"/>
</dbReference>
<feature type="binding site" evidence="6">
    <location>
        <position position="161"/>
    </location>
    <ligand>
        <name>S-adenosyl-L-methionine</name>
        <dbReference type="ChEBI" id="CHEBI:59789"/>
    </ligand>
</feature>
<evidence type="ECO:0000256" key="6">
    <source>
        <dbReference type="HAMAP-Rule" id="MF_00735"/>
    </source>
</evidence>
<accession>A0ABQ4NG26</accession>
<keyword evidence="7" id="KW-0687">Ribonucleoprotein</keyword>
<keyword evidence="3 6" id="KW-0489">Methyltransferase</keyword>
<dbReference type="SUPFAM" id="SSF53335">
    <property type="entry name" value="S-adenosyl-L-methionine-dependent methyltransferases"/>
    <property type="match status" value="1"/>
</dbReference>
<evidence type="ECO:0000313" key="8">
    <source>
        <dbReference type="Proteomes" id="UP000680304"/>
    </source>
</evidence>
<dbReference type="InterPro" id="IPR004498">
    <property type="entry name" value="Ribosomal_PrmA_MeTrfase"/>
</dbReference>
<feature type="binding site" evidence="6">
    <location>
        <position position="182"/>
    </location>
    <ligand>
        <name>S-adenosyl-L-methionine</name>
        <dbReference type="ChEBI" id="CHEBI:59789"/>
    </ligand>
</feature>
<protein>
    <recommendedName>
        <fullName evidence="6">Ribosomal protein L11 methyltransferase</fullName>
        <shortName evidence="6">L11 Mtase</shortName>
        <ecNumber evidence="6">2.1.1.-</ecNumber>
    </recommendedName>
</protein>
<dbReference type="RefSeq" id="WP_213531572.1">
    <property type="nucleotide sequence ID" value="NZ_BOVJ01000228.1"/>
</dbReference>
<keyword evidence="7" id="KW-0689">Ribosomal protein</keyword>
<organism evidence="7 8">
    <name type="scientific">Paenibacillus cisolokensis</name>
    <dbReference type="NCBI Taxonomy" id="1658519"/>
    <lineage>
        <taxon>Bacteria</taxon>
        <taxon>Bacillati</taxon>
        <taxon>Bacillota</taxon>
        <taxon>Bacilli</taxon>
        <taxon>Bacillales</taxon>
        <taxon>Paenibacillaceae</taxon>
        <taxon>Paenibacillus</taxon>
    </lineage>
</organism>
<dbReference type="Proteomes" id="UP000680304">
    <property type="component" value="Unassembled WGS sequence"/>
</dbReference>
<dbReference type="GO" id="GO:0008168">
    <property type="term" value="F:methyltransferase activity"/>
    <property type="evidence" value="ECO:0007669"/>
    <property type="project" value="UniProtKB-KW"/>
</dbReference>
<feature type="binding site" evidence="6">
    <location>
        <position position="204"/>
    </location>
    <ligand>
        <name>S-adenosyl-L-methionine</name>
        <dbReference type="ChEBI" id="CHEBI:59789"/>
    </ligand>
</feature>
<feature type="binding site" evidence="6">
    <location>
        <position position="263"/>
    </location>
    <ligand>
        <name>S-adenosyl-L-methionine</name>
        <dbReference type="ChEBI" id="CHEBI:59789"/>
    </ligand>
</feature>
<dbReference type="PIRSF" id="PIRSF000401">
    <property type="entry name" value="RPL11_MTase"/>
    <property type="match status" value="1"/>
</dbReference>
<name>A0ABQ4NG26_9BACL</name>
<dbReference type="Pfam" id="PF06325">
    <property type="entry name" value="PrmA"/>
    <property type="match status" value="1"/>
</dbReference>
<comment type="function">
    <text evidence="6">Methylates ribosomal protein L11.</text>
</comment>
<keyword evidence="5 6" id="KW-0949">S-adenosyl-L-methionine</keyword>
<keyword evidence="8" id="KW-1185">Reference proteome</keyword>
<comment type="similarity">
    <text evidence="1 6">Belongs to the methyltransferase superfamily. PrmA family.</text>
</comment>
<sequence length="341" mass="37630">MKWHELTIATTEEAIEMISNFLHEMGAGGVAIEESGTLNKQRDTSYGQWYELPLNDIPEGCAVIKGYFPEETDMERIAGQLRPSIEQLREFDIDPGHYEISVKTVDEEDWANAWKQYFKPIRVTERLTIKPTWETYTPEKDEIVIELDPGMAFGTGTHPTTSLCLKTIESVIRGGEQVIDVGTGSGILAIGAALLGADRVLALDLDPVAVSSAKENIRLNGLEDKIDVRRSDLLGVLRGETAGDEDGRRPLRLSLPVDVIVANILAEIILLFIDDVYDAMKPGGIYIASGIYKNKESDVAAGLAAAGFEIVDRRRDEDWIAFVAAKPSVDDDAPDRRLRGE</sequence>
<dbReference type="CDD" id="cd02440">
    <property type="entry name" value="AdoMet_MTases"/>
    <property type="match status" value="1"/>
</dbReference>
<proteinExistence type="inferred from homology"/>
<gene>
    <name evidence="6 7" type="primary">prmA</name>
    <name evidence="7" type="ORF">PACILC2_55010</name>
</gene>
<evidence type="ECO:0000256" key="4">
    <source>
        <dbReference type="ARBA" id="ARBA00022679"/>
    </source>
</evidence>
<evidence type="ECO:0000256" key="2">
    <source>
        <dbReference type="ARBA" id="ARBA00022490"/>
    </source>
</evidence>
<evidence type="ECO:0000313" key="7">
    <source>
        <dbReference type="EMBL" id="GIQ66933.1"/>
    </source>
</evidence>
<dbReference type="PANTHER" id="PTHR43648:SF1">
    <property type="entry name" value="ELECTRON TRANSFER FLAVOPROTEIN BETA SUBUNIT LYSINE METHYLTRANSFERASE"/>
    <property type="match status" value="1"/>
</dbReference>
<comment type="subcellular location">
    <subcellularLocation>
        <location evidence="6">Cytoplasm</location>
    </subcellularLocation>
</comment>
<reference evidence="7 8" key="1">
    <citation type="submission" date="2021-04" db="EMBL/GenBank/DDBJ databases">
        <title>Draft genome sequence of Paenibacillus cisolokensis, LC2-13A.</title>
        <authorList>
            <person name="Uke A."/>
            <person name="Chhe C."/>
            <person name="Baramee S."/>
            <person name="Kosugi A."/>
        </authorList>
    </citation>
    <scope>NUCLEOTIDE SEQUENCE [LARGE SCALE GENOMIC DNA]</scope>
    <source>
        <strain evidence="7 8">LC2-13A</strain>
    </source>
</reference>
<keyword evidence="2 6" id="KW-0963">Cytoplasm</keyword>
<dbReference type="GO" id="GO:0032259">
    <property type="term" value="P:methylation"/>
    <property type="evidence" value="ECO:0007669"/>
    <property type="project" value="UniProtKB-KW"/>
</dbReference>
<dbReference type="EC" id="2.1.1.-" evidence="6"/>
<dbReference type="PANTHER" id="PTHR43648">
    <property type="entry name" value="ELECTRON TRANSFER FLAVOPROTEIN BETA SUBUNIT LYSINE METHYLTRANSFERASE"/>
    <property type="match status" value="1"/>
</dbReference>
<evidence type="ECO:0000256" key="3">
    <source>
        <dbReference type="ARBA" id="ARBA00022603"/>
    </source>
</evidence>
<evidence type="ECO:0000256" key="5">
    <source>
        <dbReference type="ARBA" id="ARBA00022691"/>
    </source>
</evidence>